<reference evidence="1 2" key="1">
    <citation type="submission" date="2024-03" db="EMBL/GenBank/DDBJ databases">
        <authorList>
            <person name="Martinez-Hernandez J."/>
        </authorList>
    </citation>
    <scope>NUCLEOTIDE SEQUENCE [LARGE SCALE GENOMIC DNA]</scope>
</reference>
<dbReference type="AlphaFoldDB" id="A0AAV1XST9"/>
<evidence type="ECO:0000313" key="1">
    <source>
        <dbReference type="EMBL" id="CAL0324739.1"/>
    </source>
</evidence>
<dbReference type="EMBL" id="CAXHTB010000018">
    <property type="protein sequence ID" value="CAL0324739.1"/>
    <property type="molecule type" value="Genomic_DNA"/>
</dbReference>
<keyword evidence="2" id="KW-1185">Reference proteome</keyword>
<evidence type="ECO:0000313" key="2">
    <source>
        <dbReference type="Proteomes" id="UP001497480"/>
    </source>
</evidence>
<dbReference type="Proteomes" id="UP001497480">
    <property type="component" value="Unassembled WGS sequence"/>
</dbReference>
<dbReference type="PANTHER" id="PTHR35046">
    <property type="entry name" value="ZINC KNUCKLE (CCHC-TYPE) FAMILY PROTEIN"/>
    <property type="match status" value="1"/>
</dbReference>
<gene>
    <name evidence="1" type="ORF">LLUT_LOCUS25799</name>
</gene>
<organism evidence="1 2">
    <name type="scientific">Lupinus luteus</name>
    <name type="common">European yellow lupine</name>
    <dbReference type="NCBI Taxonomy" id="3873"/>
    <lineage>
        <taxon>Eukaryota</taxon>
        <taxon>Viridiplantae</taxon>
        <taxon>Streptophyta</taxon>
        <taxon>Embryophyta</taxon>
        <taxon>Tracheophyta</taxon>
        <taxon>Spermatophyta</taxon>
        <taxon>Magnoliopsida</taxon>
        <taxon>eudicotyledons</taxon>
        <taxon>Gunneridae</taxon>
        <taxon>Pentapetalae</taxon>
        <taxon>rosids</taxon>
        <taxon>fabids</taxon>
        <taxon>Fabales</taxon>
        <taxon>Fabaceae</taxon>
        <taxon>Papilionoideae</taxon>
        <taxon>50 kb inversion clade</taxon>
        <taxon>genistoids sensu lato</taxon>
        <taxon>core genistoids</taxon>
        <taxon>Genisteae</taxon>
        <taxon>Lupinus</taxon>
    </lineage>
</organism>
<protein>
    <recommendedName>
        <fullName evidence="3">Reverse transcriptase/retrotransposon-derived protein RNase H-like domain-containing protein</fullName>
    </recommendedName>
</protein>
<evidence type="ECO:0008006" key="3">
    <source>
        <dbReference type="Google" id="ProtNLM"/>
    </source>
</evidence>
<name>A0AAV1XST9_LUPLU</name>
<dbReference type="PANTHER" id="PTHR35046:SF26">
    <property type="entry name" value="RNA-DIRECTED DNA POLYMERASE"/>
    <property type="match status" value="1"/>
</dbReference>
<comment type="caution">
    <text evidence="1">The sequence shown here is derived from an EMBL/GenBank/DDBJ whole genome shotgun (WGS) entry which is preliminary data.</text>
</comment>
<dbReference type="Gene3D" id="3.10.10.10">
    <property type="entry name" value="HIV Type 1 Reverse Transcriptase, subunit A, domain 1"/>
    <property type="match status" value="1"/>
</dbReference>
<sequence length="168" mass="19274">MSPCVVPVILVPKKDGSWRMYTNCREIKNIIEGHPLAYFSEKLGGPMLKYSTHYKELYVLFPYVIKHKKGKANIAVDALLRRHTLLATLETKLLGFKCIKKLYVDDNDVVDLYNKCENVVVNGYYRQYGFLLENCLCMVKVSIRDLLVKESHEGGLMGHFGSKRPLIC</sequence>
<proteinExistence type="predicted"/>
<accession>A0AAV1XST9</accession>